<dbReference type="CDD" id="cd00841">
    <property type="entry name" value="MPP_YfcE"/>
    <property type="match status" value="1"/>
</dbReference>
<dbReference type="RefSeq" id="WP_209531830.1">
    <property type="nucleotide sequence ID" value="NZ_JAEEGA010000020.1"/>
</dbReference>
<dbReference type="Gene3D" id="3.60.21.10">
    <property type="match status" value="1"/>
</dbReference>
<dbReference type="EC" id="3.1.4.-" evidence="2"/>
<dbReference type="NCBIfam" id="TIGR00040">
    <property type="entry name" value="yfcE"/>
    <property type="match status" value="1"/>
</dbReference>
<dbReference type="GO" id="GO:0016787">
    <property type="term" value="F:hydrolase activity"/>
    <property type="evidence" value="ECO:0007669"/>
    <property type="project" value="UniProtKB-UniRule"/>
</dbReference>
<evidence type="ECO:0000259" key="3">
    <source>
        <dbReference type="Pfam" id="PF12850"/>
    </source>
</evidence>
<dbReference type="InterPro" id="IPR024654">
    <property type="entry name" value="Calcineurin-like_PHP_lpxH"/>
</dbReference>
<dbReference type="GO" id="GO:0046872">
    <property type="term" value="F:metal ion binding"/>
    <property type="evidence" value="ECO:0007669"/>
    <property type="project" value="UniProtKB-KW"/>
</dbReference>
<comment type="caution">
    <text evidence="4">The sequence shown here is derived from an EMBL/GenBank/DDBJ whole genome shotgun (WGS) entry which is preliminary data.</text>
</comment>
<proteinExistence type="inferred from homology"/>
<dbReference type="AlphaFoldDB" id="A0A940PJ75"/>
<protein>
    <recommendedName>
        <fullName evidence="2">Phosphoesterase</fullName>
        <ecNumber evidence="2">3.1.4.-</ecNumber>
    </recommendedName>
</protein>
<reference evidence="4" key="1">
    <citation type="submission" date="2020-12" db="EMBL/GenBank/DDBJ databases">
        <title>Vagococcus allomyrinae sp. nov. and Enterococcus lavae sp. nov., isolated from the larvae of Allomyrina dichotoma.</title>
        <authorList>
            <person name="Lee S.D."/>
        </authorList>
    </citation>
    <scope>NUCLEOTIDE SEQUENCE</scope>
    <source>
        <strain evidence="4">BWB3-3</strain>
    </source>
</reference>
<dbReference type="InterPro" id="IPR000979">
    <property type="entry name" value="Phosphodiesterase_MJ0936/Vps29"/>
</dbReference>
<keyword evidence="5" id="KW-1185">Reference proteome</keyword>
<name>A0A940PJ75_9ENTE</name>
<evidence type="ECO:0000256" key="2">
    <source>
        <dbReference type="RuleBase" id="RU362039"/>
    </source>
</evidence>
<evidence type="ECO:0000256" key="1">
    <source>
        <dbReference type="ARBA" id="ARBA00008950"/>
    </source>
</evidence>
<organism evidence="4 5">
    <name type="scientific">Vagococcus allomyrinae</name>
    <dbReference type="NCBI Taxonomy" id="2794353"/>
    <lineage>
        <taxon>Bacteria</taxon>
        <taxon>Bacillati</taxon>
        <taxon>Bacillota</taxon>
        <taxon>Bacilli</taxon>
        <taxon>Lactobacillales</taxon>
        <taxon>Enterococcaceae</taxon>
        <taxon>Vagococcus</taxon>
    </lineage>
</organism>
<keyword evidence="2" id="KW-0479">Metal-binding</keyword>
<dbReference type="EMBL" id="JAEEGA010000020">
    <property type="protein sequence ID" value="MBP1043898.1"/>
    <property type="molecule type" value="Genomic_DNA"/>
</dbReference>
<comment type="similarity">
    <text evidence="1 2">Belongs to the metallophosphoesterase superfamily. YfcE family.</text>
</comment>
<dbReference type="Proteomes" id="UP000674938">
    <property type="component" value="Unassembled WGS sequence"/>
</dbReference>
<dbReference type="SUPFAM" id="SSF56300">
    <property type="entry name" value="Metallo-dependent phosphatases"/>
    <property type="match status" value="1"/>
</dbReference>
<comment type="cofactor">
    <cofactor evidence="2">
        <name>a divalent metal cation</name>
        <dbReference type="ChEBI" id="CHEBI:60240"/>
    </cofactor>
</comment>
<evidence type="ECO:0000313" key="5">
    <source>
        <dbReference type="Proteomes" id="UP000674938"/>
    </source>
</evidence>
<dbReference type="PANTHER" id="PTHR11124">
    <property type="entry name" value="VACUOLAR SORTING PROTEIN VPS29"/>
    <property type="match status" value="1"/>
</dbReference>
<dbReference type="Pfam" id="PF12850">
    <property type="entry name" value="Metallophos_2"/>
    <property type="match status" value="1"/>
</dbReference>
<sequence>MKYLVVSDNHGDRQCLVELVTAYRGKVDGMFHCGDSELEPTDELWRDLLVVTGNCDYYPEYQKEQVVTIGNDKILLLHGHLANVRSSLNQLLYRAEEVGATIALFGHTHELGVELIDGVLALNPGSIRLPRGRYQIKTYAIIESTDSHYDVQYYDDQQRPISELHFTFAKAK</sequence>
<accession>A0A940PJ75</accession>
<feature type="domain" description="Calcineurin-like phosphoesterase" evidence="3">
    <location>
        <begin position="1"/>
        <end position="145"/>
    </location>
</feature>
<evidence type="ECO:0000313" key="4">
    <source>
        <dbReference type="EMBL" id="MBP1043898.1"/>
    </source>
</evidence>
<dbReference type="InterPro" id="IPR041802">
    <property type="entry name" value="MPP_YfcE"/>
</dbReference>
<dbReference type="InterPro" id="IPR029052">
    <property type="entry name" value="Metallo-depent_PP-like"/>
</dbReference>
<gene>
    <name evidence="4" type="ORF">I6N95_22985</name>
</gene>